<name>V8CT59_9BACT</name>
<evidence type="ECO:0000313" key="3">
    <source>
        <dbReference type="Proteomes" id="UP000018727"/>
    </source>
</evidence>
<dbReference type="Proteomes" id="UP000018727">
    <property type="component" value="Unassembled WGS sequence"/>
</dbReference>
<dbReference type="AlphaFoldDB" id="V8CT59"/>
<comment type="caution">
    <text evidence="2">The sequence shown here is derived from an EMBL/GenBank/DDBJ whole genome shotgun (WGS) entry which is preliminary data.</text>
</comment>
<keyword evidence="3" id="KW-1185">Reference proteome</keyword>
<sequence length="77" mass="8714">MLIMTKVYIVPHESIYCAPRKYILSHSLSTIPVEIKFLLLYYAITYNSVSFNFSAFSATVSASIISWISPFMKPGKS</sequence>
<protein>
    <submittedName>
        <fullName evidence="2">Uncharacterized protein</fullName>
    </submittedName>
</protein>
<gene>
    <name evidence="2" type="ORF">HMPREF1173_00104</name>
</gene>
<keyword evidence="1" id="KW-0472">Membrane</keyword>
<accession>V8CT59</accession>
<evidence type="ECO:0000313" key="2">
    <source>
        <dbReference type="EMBL" id="ETD29921.1"/>
    </source>
</evidence>
<dbReference type="EMBL" id="AZJH01000001">
    <property type="protein sequence ID" value="ETD29921.1"/>
    <property type="molecule type" value="Genomic_DNA"/>
</dbReference>
<proteinExistence type="predicted"/>
<keyword evidence="1" id="KW-0812">Transmembrane</keyword>
<feature type="transmembrane region" description="Helical" evidence="1">
    <location>
        <begin position="50"/>
        <end position="68"/>
    </location>
</feature>
<reference evidence="2 3" key="1">
    <citation type="submission" date="2013-10" db="EMBL/GenBank/DDBJ databases">
        <title>The Genome Sequence of Prevotella nigrescens CC14M.</title>
        <authorList>
            <consortium name="The Broad Institute Genomics Platform"/>
            <person name="Earl A."/>
            <person name="Allen-Vercoe E."/>
            <person name="Daigneault M."/>
            <person name="Young S.K."/>
            <person name="Zeng Q."/>
            <person name="Gargeya S."/>
            <person name="Fitzgerald M."/>
            <person name="Abouelleil A."/>
            <person name="Alvarado L."/>
            <person name="Chapman S.B."/>
            <person name="Gainer-Dewar J."/>
            <person name="Goldberg J."/>
            <person name="Griggs A."/>
            <person name="Gujja S."/>
            <person name="Hansen M."/>
            <person name="Howarth C."/>
            <person name="Imamovic A."/>
            <person name="Ireland A."/>
            <person name="Larimer J."/>
            <person name="McCowan C."/>
            <person name="Murphy C."/>
            <person name="Pearson M."/>
            <person name="Poon T.W."/>
            <person name="Priest M."/>
            <person name="Roberts A."/>
            <person name="Saif S."/>
            <person name="Shea T."/>
            <person name="Sykes S."/>
            <person name="Wortman J."/>
            <person name="Nusbaum C."/>
            <person name="Birren B."/>
        </authorList>
    </citation>
    <scope>NUCLEOTIDE SEQUENCE [LARGE SCALE GENOMIC DNA]</scope>
    <source>
        <strain evidence="2 3">CC14M</strain>
    </source>
</reference>
<dbReference type="HOGENOM" id="CLU_2635125_0_0_10"/>
<keyword evidence="1" id="KW-1133">Transmembrane helix</keyword>
<evidence type="ECO:0000256" key="1">
    <source>
        <dbReference type="SAM" id="Phobius"/>
    </source>
</evidence>
<organism evidence="2 3">
    <name type="scientific">Prevotella nigrescens CC14M</name>
    <dbReference type="NCBI Taxonomy" id="1073366"/>
    <lineage>
        <taxon>Bacteria</taxon>
        <taxon>Pseudomonadati</taxon>
        <taxon>Bacteroidota</taxon>
        <taxon>Bacteroidia</taxon>
        <taxon>Bacteroidales</taxon>
        <taxon>Prevotellaceae</taxon>
        <taxon>Prevotella</taxon>
    </lineage>
</organism>